<evidence type="ECO:0000259" key="2">
    <source>
        <dbReference type="Pfam" id="PF13456"/>
    </source>
</evidence>
<dbReference type="GO" id="GO:0004523">
    <property type="term" value="F:RNA-DNA hybrid ribonuclease activity"/>
    <property type="evidence" value="ECO:0007669"/>
    <property type="project" value="InterPro"/>
</dbReference>
<evidence type="ECO:0000313" key="4">
    <source>
        <dbReference type="Proteomes" id="UP001187471"/>
    </source>
</evidence>
<evidence type="ECO:0000313" key="3">
    <source>
        <dbReference type="EMBL" id="KAK2994297.1"/>
    </source>
</evidence>
<sequence length="76" mass="7992">MPEGPPDPHPRVTGSPNSRVHDNKAMGIGVVIRDSKGIFYAGLSIYVYGSDDDPAVAEAEAIVMAAIFGMNSGFNL</sequence>
<comment type="caution">
    <text evidence="3">The sequence shown here is derived from an EMBL/GenBank/DDBJ whole genome shotgun (WGS) entry which is preliminary data.</text>
</comment>
<feature type="domain" description="RNase H type-1" evidence="2">
    <location>
        <begin position="21"/>
        <end position="74"/>
    </location>
</feature>
<keyword evidence="4" id="KW-1185">Reference proteome</keyword>
<protein>
    <recommendedName>
        <fullName evidence="2">RNase H type-1 domain-containing protein</fullName>
    </recommendedName>
</protein>
<dbReference type="InterPro" id="IPR002156">
    <property type="entry name" value="RNaseH_domain"/>
</dbReference>
<proteinExistence type="predicted"/>
<gene>
    <name evidence="3" type="ORF">RJ640_024020</name>
</gene>
<feature type="region of interest" description="Disordered" evidence="1">
    <location>
        <begin position="1"/>
        <end position="21"/>
    </location>
</feature>
<dbReference type="Proteomes" id="UP001187471">
    <property type="component" value="Unassembled WGS sequence"/>
</dbReference>
<reference evidence="3" key="1">
    <citation type="submission" date="2022-12" db="EMBL/GenBank/DDBJ databases">
        <title>Draft genome assemblies for two species of Escallonia (Escalloniales).</title>
        <authorList>
            <person name="Chanderbali A."/>
            <person name="Dervinis C."/>
            <person name="Anghel I."/>
            <person name="Soltis D."/>
            <person name="Soltis P."/>
            <person name="Zapata F."/>
        </authorList>
    </citation>
    <scope>NUCLEOTIDE SEQUENCE</scope>
    <source>
        <strain evidence="3">UCBG92.1500</strain>
        <tissue evidence="3">Leaf</tissue>
    </source>
</reference>
<feature type="compositionally biased region" description="Basic and acidic residues" evidence="1">
    <location>
        <begin position="1"/>
        <end position="10"/>
    </location>
</feature>
<name>A0AA88RRP4_9ASTE</name>
<dbReference type="Pfam" id="PF13456">
    <property type="entry name" value="RVT_3"/>
    <property type="match status" value="1"/>
</dbReference>
<evidence type="ECO:0000256" key="1">
    <source>
        <dbReference type="SAM" id="MobiDB-lite"/>
    </source>
</evidence>
<dbReference type="GO" id="GO:0003676">
    <property type="term" value="F:nucleic acid binding"/>
    <property type="evidence" value="ECO:0007669"/>
    <property type="project" value="InterPro"/>
</dbReference>
<dbReference type="EMBL" id="JAVXUO010000216">
    <property type="protein sequence ID" value="KAK2994297.1"/>
    <property type="molecule type" value="Genomic_DNA"/>
</dbReference>
<dbReference type="AlphaFoldDB" id="A0AA88RRP4"/>
<organism evidence="3 4">
    <name type="scientific">Escallonia rubra</name>
    <dbReference type="NCBI Taxonomy" id="112253"/>
    <lineage>
        <taxon>Eukaryota</taxon>
        <taxon>Viridiplantae</taxon>
        <taxon>Streptophyta</taxon>
        <taxon>Embryophyta</taxon>
        <taxon>Tracheophyta</taxon>
        <taxon>Spermatophyta</taxon>
        <taxon>Magnoliopsida</taxon>
        <taxon>eudicotyledons</taxon>
        <taxon>Gunneridae</taxon>
        <taxon>Pentapetalae</taxon>
        <taxon>asterids</taxon>
        <taxon>campanulids</taxon>
        <taxon>Escalloniales</taxon>
        <taxon>Escalloniaceae</taxon>
        <taxon>Escallonia</taxon>
    </lineage>
</organism>
<accession>A0AA88RRP4</accession>